<keyword evidence="2" id="KW-1185">Reference proteome</keyword>
<comment type="caution">
    <text evidence="1">The sequence shown here is derived from an EMBL/GenBank/DDBJ whole genome shotgun (WGS) entry which is preliminary data.</text>
</comment>
<dbReference type="Proteomes" id="UP000730481">
    <property type="component" value="Unassembled WGS sequence"/>
</dbReference>
<evidence type="ECO:0000313" key="1">
    <source>
        <dbReference type="EMBL" id="KAF4342635.1"/>
    </source>
</evidence>
<name>A0A9P5APR7_9HYPO</name>
<organism evidence="1 2">
    <name type="scientific">Fusarium beomiforme</name>
    <dbReference type="NCBI Taxonomy" id="44412"/>
    <lineage>
        <taxon>Eukaryota</taxon>
        <taxon>Fungi</taxon>
        <taxon>Dikarya</taxon>
        <taxon>Ascomycota</taxon>
        <taxon>Pezizomycotina</taxon>
        <taxon>Sordariomycetes</taxon>
        <taxon>Hypocreomycetidae</taxon>
        <taxon>Hypocreales</taxon>
        <taxon>Nectriaceae</taxon>
        <taxon>Fusarium</taxon>
        <taxon>Fusarium burgessii species complex</taxon>
    </lineage>
</organism>
<dbReference type="EMBL" id="PVQB02000126">
    <property type="protein sequence ID" value="KAF4342635.1"/>
    <property type="molecule type" value="Genomic_DNA"/>
</dbReference>
<evidence type="ECO:0000313" key="2">
    <source>
        <dbReference type="Proteomes" id="UP000730481"/>
    </source>
</evidence>
<proteinExistence type="predicted"/>
<sequence>MRILEGLAGITTTGSLAVSVTDKNGLQVPCEFRGFFLPLRRTTEPMLVQLKYGNDTQLQTERYYRFDANAANGKFEMTMDSGIKIKSHDNAKPVPDISKISGWGKWTKVEPMVQPVRPGNLGSYMSLPSYVAYHHTLWRNPFDEHIMRW</sequence>
<reference evidence="1" key="1">
    <citation type="journal article" date="2017" name="Mycologia">
        <title>Fusarium algeriense, sp. nov., a novel toxigenic crown rot pathogen of durum wheat from Algeria is nested in the Fusarium burgessii species complex.</title>
        <authorList>
            <person name="Laraba I."/>
            <person name="Keddad A."/>
            <person name="Boureghda H."/>
            <person name="Abdallah N."/>
            <person name="Vaughan M.M."/>
            <person name="Proctor R.H."/>
            <person name="Busman M."/>
            <person name="O'Donnell K."/>
        </authorList>
    </citation>
    <scope>NUCLEOTIDE SEQUENCE</scope>
    <source>
        <strain evidence="1">NRRL 25174</strain>
    </source>
</reference>
<reference evidence="1" key="2">
    <citation type="submission" date="2020-02" db="EMBL/GenBank/DDBJ databases">
        <title>Identification and distribution of gene clusters putatively required for synthesis of sphingolipid metabolism inhibitors in phylogenetically diverse species of the filamentous fungus Fusarium.</title>
        <authorList>
            <person name="Kim H.-S."/>
            <person name="Busman M."/>
            <person name="Brown D.W."/>
            <person name="Divon H."/>
            <person name="Uhlig S."/>
            <person name="Proctor R.H."/>
        </authorList>
    </citation>
    <scope>NUCLEOTIDE SEQUENCE</scope>
    <source>
        <strain evidence="1">NRRL 25174</strain>
    </source>
</reference>
<gene>
    <name evidence="1" type="ORF">FBEOM_3408</name>
</gene>
<accession>A0A9P5APR7</accession>
<protein>
    <submittedName>
        <fullName evidence="1">Uncharacterized protein</fullName>
    </submittedName>
</protein>
<dbReference type="AlphaFoldDB" id="A0A9P5APR7"/>